<organism evidence="3 4">
    <name type="scientific">Arthrobacter alpinus</name>
    <dbReference type="NCBI Taxonomy" id="656366"/>
    <lineage>
        <taxon>Bacteria</taxon>
        <taxon>Bacillati</taxon>
        <taxon>Actinomycetota</taxon>
        <taxon>Actinomycetes</taxon>
        <taxon>Micrococcales</taxon>
        <taxon>Micrococcaceae</taxon>
        <taxon>Arthrobacter</taxon>
    </lineage>
</organism>
<protein>
    <submittedName>
        <fullName evidence="3">Uncharacterized protein</fullName>
    </submittedName>
</protein>
<sequence length="291" mass="29917">MTANITGATLSRHARLAVAVAAGTVAMGMILAAPAAADDDSGTLLELSRDGIHFTAGTVPDIFNNTSGYVPGESRVGTVWVRNASRDDGHFSLGVKNTSVVGSSTLPAYLHMQAATLNHRGATGVLPDSGSCKPVVDGWTLTGGETIRLDLGLSLDWEAPNSTRNQVSDFELIFVLQGLDGGRLVTPCSGALEVSPAAVSVGTVAITGGTAGGSQFTGAQAATAADAGEADISAGRDAEQLPLGQPDAKLPLDALLQSNVAANVRSAWPWLVLISAGAYMVISLRRRRRTR</sequence>
<dbReference type="OrthoDB" id="4949939at2"/>
<evidence type="ECO:0000313" key="4">
    <source>
        <dbReference type="Proteomes" id="UP000062833"/>
    </source>
</evidence>
<dbReference type="AlphaFoldDB" id="A0A0M5LX15"/>
<proteinExistence type="predicted"/>
<keyword evidence="1" id="KW-0472">Membrane</keyword>
<keyword evidence="1" id="KW-0812">Transmembrane</keyword>
<feature type="transmembrane region" description="Helical" evidence="1">
    <location>
        <begin position="267"/>
        <end position="284"/>
    </location>
</feature>
<keyword evidence="4" id="KW-1185">Reference proteome</keyword>
<reference evidence="4" key="1">
    <citation type="submission" date="2015-09" db="EMBL/GenBank/DDBJ databases">
        <title>Complete genome of Arthrobacter alpinus strain R3.8.</title>
        <authorList>
            <person name="See-Too W.S."/>
            <person name="Chan K.G."/>
        </authorList>
    </citation>
    <scope>NUCLEOTIDE SEQUENCE [LARGE SCALE GENOMIC DNA]</scope>
    <source>
        <strain evidence="4">R3.8</strain>
    </source>
</reference>
<feature type="chain" id="PRO_5005805367" evidence="2">
    <location>
        <begin position="38"/>
        <end position="291"/>
    </location>
</feature>
<keyword evidence="2" id="KW-0732">Signal</keyword>
<feature type="signal peptide" evidence="2">
    <location>
        <begin position="1"/>
        <end position="37"/>
    </location>
</feature>
<evidence type="ECO:0000256" key="1">
    <source>
        <dbReference type="SAM" id="Phobius"/>
    </source>
</evidence>
<dbReference type="EMBL" id="CP012677">
    <property type="protein sequence ID" value="ALE91537.1"/>
    <property type="molecule type" value="Genomic_DNA"/>
</dbReference>
<gene>
    <name evidence="3" type="ORF">AOC05_02915</name>
</gene>
<dbReference type="RefSeq" id="WP_062005549.1">
    <property type="nucleotide sequence ID" value="NZ_CP012677.1"/>
</dbReference>
<evidence type="ECO:0000256" key="2">
    <source>
        <dbReference type="SAM" id="SignalP"/>
    </source>
</evidence>
<dbReference type="KEGG" id="aaq:AOC05_02915"/>
<dbReference type="PATRIC" id="fig|656366.3.peg.644"/>
<name>A0A0M5LX15_9MICC</name>
<dbReference type="Proteomes" id="UP000062833">
    <property type="component" value="Chromosome"/>
</dbReference>
<evidence type="ECO:0000313" key="3">
    <source>
        <dbReference type="EMBL" id="ALE91537.1"/>
    </source>
</evidence>
<accession>A0A0M5LX15</accession>
<keyword evidence="1" id="KW-1133">Transmembrane helix</keyword>